<dbReference type="EMBL" id="JACJVP010000007">
    <property type="protein sequence ID" value="MBB6670195.1"/>
    <property type="molecule type" value="Genomic_DNA"/>
</dbReference>
<dbReference type="InterPro" id="IPR018490">
    <property type="entry name" value="cNMP-bd_dom_sf"/>
</dbReference>
<comment type="caution">
    <text evidence="7">The sequence shown here is derived from an EMBL/GenBank/DDBJ whole genome shotgun (WGS) entry which is preliminary data.</text>
</comment>
<protein>
    <submittedName>
        <fullName evidence="7">Crp/Fnr family transcriptional regulator</fullName>
    </submittedName>
</protein>
<dbReference type="SUPFAM" id="SSF46785">
    <property type="entry name" value="Winged helix' DNA-binding domain"/>
    <property type="match status" value="1"/>
</dbReference>
<dbReference type="PROSITE" id="PS50042">
    <property type="entry name" value="CNMP_BINDING_3"/>
    <property type="match status" value="1"/>
</dbReference>
<dbReference type="Pfam" id="PF13545">
    <property type="entry name" value="HTH_Crp_2"/>
    <property type="match status" value="1"/>
</dbReference>
<evidence type="ECO:0000256" key="3">
    <source>
        <dbReference type="ARBA" id="ARBA00023159"/>
    </source>
</evidence>
<keyword evidence="3" id="KW-0010">Activator</keyword>
<accession>A0A7X0VDQ7</accession>
<dbReference type="InterPro" id="IPR012318">
    <property type="entry name" value="HTH_CRP"/>
</dbReference>
<evidence type="ECO:0000313" key="7">
    <source>
        <dbReference type="EMBL" id="MBB6670195.1"/>
    </source>
</evidence>
<evidence type="ECO:0000256" key="4">
    <source>
        <dbReference type="ARBA" id="ARBA00023163"/>
    </source>
</evidence>
<keyword evidence="1" id="KW-0805">Transcription regulation</keyword>
<dbReference type="CDD" id="cd00038">
    <property type="entry name" value="CAP_ED"/>
    <property type="match status" value="1"/>
</dbReference>
<dbReference type="InterPro" id="IPR000595">
    <property type="entry name" value="cNMP-bd_dom"/>
</dbReference>
<feature type="domain" description="Cyclic nucleotide-binding" evidence="5">
    <location>
        <begin position="28"/>
        <end position="135"/>
    </location>
</feature>
<keyword evidence="2" id="KW-0238">DNA-binding</keyword>
<reference evidence="7 8" key="1">
    <citation type="submission" date="2020-08" db="EMBL/GenBank/DDBJ databases">
        <title>Cohnella phylogeny.</title>
        <authorList>
            <person name="Dunlap C."/>
        </authorList>
    </citation>
    <scope>NUCLEOTIDE SEQUENCE [LARGE SCALE GENOMIC DNA]</scope>
    <source>
        <strain evidence="7 8">DSM 28246</strain>
    </source>
</reference>
<dbReference type="Pfam" id="PF00027">
    <property type="entry name" value="cNMP_binding"/>
    <property type="match status" value="1"/>
</dbReference>
<dbReference type="InterPro" id="IPR036390">
    <property type="entry name" value="WH_DNA-bd_sf"/>
</dbReference>
<dbReference type="GO" id="GO:0003677">
    <property type="term" value="F:DNA binding"/>
    <property type="evidence" value="ECO:0007669"/>
    <property type="project" value="UniProtKB-KW"/>
</dbReference>
<evidence type="ECO:0000256" key="2">
    <source>
        <dbReference type="ARBA" id="ARBA00023125"/>
    </source>
</evidence>
<proteinExistence type="predicted"/>
<evidence type="ECO:0000313" key="8">
    <source>
        <dbReference type="Proteomes" id="UP000547209"/>
    </source>
</evidence>
<feature type="domain" description="HTH crp-type" evidence="6">
    <location>
        <begin position="149"/>
        <end position="220"/>
    </location>
</feature>
<dbReference type="PROSITE" id="PS51063">
    <property type="entry name" value="HTH_CRP_2"/>
    <property type="match status" value="1"/>
</dbReference>
<dbReference type="Gene3D" id="2.60.120.10">
    <property type="entry name" value="Jelly Rolls"/>
    <property type="match status" value="1"/>
</dbReference>
<dbReference type="AlphaFoldDB" id="A0A7X0VDQ7"/>
<dbReference type="SUPFAM" id="SSF51206">
    <property type="entry name" value="cAMP-binding domain-like"/>
    <property type="match status" value="1"/>
</dbReference>
<keyword evidence="8" id="KW-1185">Reference proteome</keyword>
<evidence type="ECO:0000256" key="1">
    <source>
        <dbReference type="ARBA" id="ARBA00023015"/>
    </source>
</evidence>
<evidence type="ECO:0000259" key="6">
    <source>
        <dbReference type="PROSITE" id="PS51063"/>
    </source>
</evidence>
<dbReference type="RefSeq" id="WP_185141640.1">
    <property type="nucleotide sequence ID" value="NZ_JACJVP010000007.1"/>
</dbReference>
<name>A0A7X0VDQ7_9BACL</name>
<organism evidence="7 8">
    <name type="scientific">Cohnella nanjingensis</name>
    <dbReference type="NCBI Taxonomy" id="1387779"/>
    <lineage>
        <taxon>Bacteria</taxon>
        <taxon>Bacillati</taxon>
        <taxon>Bacillota</taxon>
        <taxon>Bacilli</taxon>
        <taxon>Bacillales</taxon>
        <taxon>Paenibacillaceae</taxon>
        <taxon>Cohnella</taxon>
    </lineage>
</organism>
<dbReference type="SMART" id="SM00419">
    <property type="entry name" value="HTH_CRP"/>
    <property type="match status" value="1"/>
</dbReference>
<sequence length="232" mass="25637">METTRDAAAAGRLLAGVGLGGIFMPESVASMELRTYADKERVCDRGELLGGLYVVVAGRLKIYTVLPNGKTMLLRFSTAPMLIGDVEWSGHYPACNSVEASGRATLLFLGRTHVQANEMNNPPFLQLMIRNLSHKLSTLGNGASTNLLYPTEHRVASYLLTLLPSAGETGPREEIRTTNLMEMAELLGTSYRHLNRVIKRLADSGLLSRRRGRLYVLDEEKLRAFADNHLYT</sequence>
<dbReference type="GO" id="GO:0006355">
    <property type="term" value="P:regulation of DNA-templated transcription"/>
    <property type="evidence" value="ECO:0007669"/>
    <property type="project" value="InterPro"/>
</dbReference>
<dbReference type="Proteomes" id="UP000547209">
    <property type="component" value="Unassembled WGS sequence"/>
</dbReference>
<keyword evidence="4" id="KW-0804">Transcription</keyword>
<evidence type="ECO:0000259" key="5">
    <source>
        <dbReference type="PROSITE" id="PS50042"/>
    </source>
</evidence>
<dbReference type="InterPro" id="IPR014710">
    <property type="entry name" value="RmlC-like_jellyroll"/>
</dbReference>
<dbReference type="SMART" id="SM00100">
    <property type="entry name" value="cNMP"/>
    <property type="match status" value="1"/>
</dbReference>
<gene>
    <name evidence="7" type="ORF">H7C19_05790</name>
</gene>